<organism evidence="2 3">
    <name type="scientific">Candidatus Nitrosotenuis uzonensis</name>
    <dbReference type="NCBI Taxonomy" id="1407055"/>
    <lineage>
        <taxon>Archaea</taxon>
        <taxon>Nitrososphaerota</taxon>
        <taxon>Candidatus Nitrosotenuis</taxon>
    </lineage>
</organism>
<dbReference type="RefSeq" id="WP_205097454.1">
    <property type="nucleotide sequence ID" value="NZ_CAJNAQ010000001.1"/>
</dbReference>
<dbReference type="InterPro" id="IPR027417">
    <property type="entry name" value="P-loop_NTPase"/>
</dbReference>
<evidence type="ECO:0000313" key="3">
    <source>
        <dbReference type="Proteomes" id="UP000655759"/>
    </source>
</evidence>
<evidence type="ECO:0000313" key="2">
    <source>
        <dbReference type="EMBL" id="CAE6484333.1"/>
    </source>
</evidence>
<reference evidence="2" key="1">
    <citation type="submission" date="2021-02" db="EMBL/GenBank/DDBJ databases">
        <authorList>
            <person name="Han P."/>
        </authorList>
    </citation>
    <scope>NUCLEOTIDE SEQUENCE</scope>
    <source>
        <strain evidence="2">Candidatus Nitrosotenuis uzonensis 5A</strain>
    </source>
</reference>
<dbReference type="EMBL" id="CAJNAQ010000001">
    <property type="protein sequence ID" value="CAE6484333.1"/>
    <property type="molecule type" value="Genomic_DNA"/>
</dbReference>
<evidence type="ECO:0008006" key="4">
    <source>
        <dbReference type="Google" id="ProtNLM"/>
    </source>
</evidence>
<protein>
    <recommendedName>
        <fullName evidence="4">KAP NTPase domain-containing protein</fullName>
    </recommendedName>
</protein>
<feature type="region of interest" description="Disordered" evidence="1">
    <location>
        <begin position="1"/>
        <end position="22"/>
    </location>
</feature>
<dbReference type="Proteomes" id="UP000655759">
    <property type="component" value="Unassembled WGS sequence"/>
</dbReference>
<dbReference type="SUPFAM" id="SSF52540">
    <property type="entry name" value="P-loop containing nucleoside triphosphate hydrolases"/>
    <property type="match status" value="1"/>
</dbReference>
<name>A0A812EYK7_9ARCH</name>
<comment type="caution">
    <text evidence="2">The sequence shown here is derived from an EMBL/GenBank/DDBJ whole genome shotgun (WGS) entry which is preliminary data.</text>
</comment>
<gene>
    <name evidence="2" type="ORF">NUZ5A_10020</name>
</gene>
<evidence type="ECO:0000256" key="1">
    <source>
        <dbReference type="SAM" id="MobiDB-lite"/>
    </source>
</evidence>
<dbReference type="AlphaFoldDB" id="A0A812EYK7"/>
<accession>A0A812EYK7</accession>
<sequence length="535" mass="60422">MTTYPYGLKENPYPSSPTPTEQDAKILGGTRHQEAKDAIVSCISDLYRKVSRRNSTDDDFRLITVVQDVGSGKTHLALHIKTLKTRQDISTSYVDLSTISPKTNEGIYNAIIEGFGKEIFAELRERLLWQICERAQKGDMLARKVIGYGFVDRLKGTTMKQKTEDIVYDKKPILKEHLATYLQFNHSSHESTVLKNIILRESDRITNLDELHGRLEAIAKFSHDLLGKVILFELDEFDSNEATLEFIKSLINAHIPASVLLLITTPSVYLDVQRVNPSVFDRLEKANYKIDLAGANSIDELIEIAIEYIKEADKTERFNKKEQQELAAKIRVLCDEFPEFRNVRSIINILNHAVEVASRMGELEISEAVIDETIKQTYPGLKIKGSIMEVPISEFIKIKRTSGTTQNQVKQAVSNLINYAHEMGNVSKSNKPNPSFDAVYSDPFGNKIGVTVVMDSNHTKNFETISNVVKSSAFVDKLVILTNTSIPQSGQATIVNVDKSKVIDLLYFNNKYTERKLEEPETEKIRMLAKTICVI</sequence>
<proteinExistence type="predicted"/>